<reference evidence="1 2" key="1">
    <citation type="journal article" date="2011" name="BMC Genomics">
        <title>Genome-wide analysis of the role of GlnR in Streptomyces venezuelae provides new insights into global nitrogen regulation in actinomycetes.</title>
        <authorList>
            <person name="Pullan S.T."/>
            <person name="Bibb M.J."/>
            <person name="Merrick M."/>
        </authorList>
    </citation>
    <scope>NUCLEOTIDE SEQUENCE [LARGE SCALE GENOMIC DNA]</scope>
    <source>
        <strain evidence="1">ATCC 10712</strain>
    </source>
</reference>
<accession>F2RLW8</accession>
<dbReference type="EMBL" id="FR845719">
    <property type="protein sequence ID" value="CCA60498.1"/>
    <property type="molecule type" value="Genomic_DNA"/>
</dbReference>
<dbReference type="Proteomes" id="UP000006854">
    <property type="component" value="Chromosome"/>
</dbReference>
<protein>
    <recommendedName>
        <fullName evidence="3">Gp5/Type VI secretion system Vgr protein OB-fold domain-containing protein</fullName>
    </recommendedName>
</protein>
<dbReference type="KEGG" id="sve:SVEN_7212"/>
<dbReference type="HOGENOM" id="CLU_489076_0_0_11"/>
<evidence type="ECO:0008006" key="3">
    <source>
        <dbReference type="Google" id="ProtNLM"/>
    </source>
</evidence>
<organism evidence="1 2">
    <name type="scientific">Streptomyces venezuelae (strain ATCC 10712 / CBS 650.69 / DSM 40230 / JCM 4526 / NBRC 13096 / PD 04745)</name>
    <dbReference type="NCBI Taxonomy" id="953739"/>
    <lineage>
        <taxon>Bacteria</taxon>
        <taxon>Bacillati</taxon>
        <taxon>Actinomycetota</taxon>
        <taxon>Actinomycetes</taxon>
        <taxon>Kitasatosporales</taxon>
        <taxon>Streptomycetaceae</taxon>
        <taxon>Streptomyces</taxon>
    </lineage>
</organism>
<proteinExistence type="predicted"/>
<dbReference type="eggNOG" id="ENOG50335AB">
    <property type="taxonomic scope" value="Bacteria"/>
</dbReference>
<evidence type="ECO:0000313" key="2">
    <source>
        <dbReference type="Proteomes" id="UP000006854"/>
    </source>
</evidence>
<dbReference type="OrthoDB" id="3307568at2"/>
<dbReference type="AlphaFoldDB" id="F2RLW8"/>
<evidence type="ECO:0000313" key="1">
    <source>
        <dbReference type="EMBL" id="CCA60498.1"/>
    </source>
</evidence>
<sequence length="581" mass="61740">MGVILWYQIDFPKMMLKISNDVRSGSVLADAEIVIKYAIGEAGTFEITFADLPLLVQEKLTSELAKDTGPEGGVIVDIHLGYLDDPSGRAVALTGRVEEIKSATRFPPLGMRLTGHEEAAHRLLNHTDPGTHPPEAVISRKASTPYDAAKDIVALAGVPLEGPEEPDAPERPINKRGKNSFALLTGMASDCGYEVLVQDGKVQCGMTLSHPPTDSRFPFIPPDALLAAAMLSEDCLVAYATMTVARMAEFKPGQLEAVGKQSVVADKPEPDKVELFDFTVLGVPTFRAGLMVAAGVEGYQKALMNFRVLQLTHTFSPRNGYTCTGRAVEFSGIGGNNRRSELARKASPQSIADLISGKAQERAAAHPSVDVGEIDKATPDKRVASVMVGQSTDYAKASPSVELPVTGATGERYDRPVASPFAWHNVGLSVPVYRGMRALLNQVRDDPDDTVVTGFLWPNDPQTERPKSKEGDWWLCLPTDLTVGSAPKPTGKGANDLIAADGRRVVEAIGLKIAIGENACSPVGDRPTEGDAEVFLLTHKSGTTVQIAADGKVTVDGGAQDVVLKSGGVTLTIGNGKVAIS</sequence>
<dbReference type="STRING" id="953739.SVEN_7212"/>
<keyword evidence="2" id="KW-1185">Reference proteome</keyword>
<name>F2RLW8_STRVP</name>
<dbReference type="RefSeq" id="WP_015038393.1">
    <property type="nucleotide sequence ID" value="NC_018750.1"/>
</dbReference>
<gene>
    <name evidence="1" type="ordered locus">SVEN_7212</name>
</gene>
<dbReference type="PATRIC" id="fig|953739.5.peg.2440"/>
<dbReference type="GeneID" id="51867725"/>